<evidence type="ECO:0000313" key="2">
    <source>
        <dbReference type="EMBL" id="QED37743.1"/>
    </source>
</evidence>
<organism evidence="2 3">
    <name type="scientific">Antarcticibacterium arcticum</name>
    <dbReference type="NCBI Taxonomy" id="2585771"/>
    <lineage>
        <taxon>Bacteria</taxon>
        <taxon>Pseudomonadati</taxon>
        <taxon>Bacteroidota</taxon>
        <taxon>Flavobacteriia</taxon>
        <taxon>Flavobacteriales</taxon>
        <taxon>Flavobacteriaceae</taxon>
        <taxon>Antarcticibacterium</taxon>
    </lineage>
</organism>
<protein>
    <submittedName>
        <fullName evidence="2">FkbM family methyltransferase</fullName>
    </submittedName>
</protein>
<dbReference type="OrthoDB" id="9812600at2"/>
<evidence type="ECO:0000259" key="1">
    <source>
        <dbReference type="Pfam" id="PF05050"/>
    </source>
</evidence>
<name>A0A5B8YM86_9FLAO</name>
<gene>
    <name evidence="2" type="ORF">FK178_08410</name>
</gene>
<dbReference type="AlphaFoldDB" id="A0A5B8YM86"/>
<dbReference type="InterPro" id="IPR029063">
    <property type="entry name" value="SAM-dependent_MTases_sf"/>
</dbReference>
<dbReference type="GO" id="GO:0008168">
    <property type="term" value="F:methyltransferase activity"/>
    <property type="evidence" value="ECO:0007669"/>
    <property type="project" value="UniProtKB-KW"/>
</dbReference>
<evidence type="ECO:0000313" key="3">
    <source>
        <dbReference type="Proteomes" id="UP000321954"/>
    </source>
</evidence>
<keyword evidence="3" id="KW-1185">Reference proteome</keyword>
<feature type="domain" description="Methyltransferase FkbM" evidence="1">
    <location>
        <begin position="90"/>
        <end position="231"/>
    </location>
</feature>
<proteinExistence type="predicted"/>
<dbReference type="InterPro" id="IPR052514">
    <property type="entry name" value="SAM-dependent_MTase"/>
</dbReference>
<keyword evidence="2" id="KW-0489">Methyltransferase</keyword>
<reference evidence="2 3" key="1">
    <citation type="submission" date="2019-08" db="EMBL/GenBank/DDBJ databases">
        <title>Antarcticibacterium arcticum sp. nov., a bacterium isolated from marine sediment of the Canadian Beaufort Sea.</title>
        <authorList>
            <person name="Lee Y.M."/>
            <person name="Baek K."/>
            <person name="Lee D.-H."/>
            <person name="Shin S.C."/>
            <person name="Jin Y.K."/>
            <person name="Park Y."/>
        </authorList>
    </citation>
    <scope>NUCLEOTIDE SEQUENCE [LARGE SCALE GENOMIC DNA]</scope>
    <source>
        <strain evidence="2 3">PAMC 28998</strain>
    </source>
</reference>
<dbReference type="Gene3D" id="3.40.50.150">
    <property type="entry name" value="Vaccinia Virus protein VP39"/>
    <property type="match status" value="1"/>
</dbReference>
<dbReference type="NCBIfam" id="TIGR01444">
    <property type="entry name" value="fkbM_fam"/>
    <property type="match status" value="1"/>
</dbReference>
<dbReference type="EMBL" id="CP042476">
    <property type="protein sequence ID" value="QED37743.1"/>
    <property type="molecule type" value="Genomic_DNA"/>
</dbReference>
<dbReference type="RefSeq" id="WP_146833477.1">
    <property type="nucleotide sequence ID" value="NZ_CP042476.1"/>
</dbReference>
<dbReference type="GO" id="GO:0032259">
    <property type="term" value="P:methylation"/>
    <property type="evidence" value="ECO:0007669"/>
    <property type="project" value="UniProtKB-KW"/>
</dbReference>
<dbReference type="InterPro" id="IPR006342">
    <property type="entry name" value="FkbM_mtfrase"/>
</dbReference>
<dbReference type="PANTHER" id="PTHR34203">
    <property type="entry name" value="METHYLTRANSFERASE, FKBM FAMILY PROTEIN"/>
    <property type="match status" value="1"/>
</dbReference>
<dbReference type="PANTHER" id="PTHR34203:SF15">
    <property type="entry name" value="SLL1173 PROTEIN"/>
    <property type="match status" value="1"/>
</dbReference>
<keyword evidence="2" id="KW-0808">Transferase</keyword>
<accession>A0A5B8YM86</accession>
<dbReference type="Proteomes" id="UP000321954">
    <property type="component" value="Chromosome"/>
</dbReference>
<dbReference type="Pfam" id="PF05050">
    <property type="entry name" value="Methyltransf_21"/>
    <property type="match status" value="1"/>
</dbReference>
<dbReference type="KEGG" id="anp:FK178_08410"/>
<dbReference type="SUPFAM" id="SSF53335">
    <property type="entry name" value="S-adenosyl-L-methionine-dependent methyltransferases"/>
    <property type="match status" value="1"/>
</dbReference>
<sequence>MKNSRLKTVRWICKFLPPIVAQQVRKKLISNQEAEEMAMDFERRSFTGGVFRSNTKDFHAFKFFVHGYFDWRNIVLAKSVLKVKKGDFIEVGANIGTETISLAKINQFNMVHAFEPVPQNFEALKQIKKDNNFNNLHLYNCLVSDYSGIANFKFPPENRSGSGFITNHQENNTKEIKVITLDQEFSTISSCALIITDVEGFDYNVLKGGLNLINKHKPFLIIEANKNLLEKRAKISVTQLYEKLIEMQYEVYYIQKLGIKEVVPSEFVNQPNKNWFCIPKQYSGSKNKFSQTIFLNAINPFYNYIII</sequence>